<evidence type="ECO:0000313" key="12">
    <source>
        <dbReference type="Proteomes" id="UP000826271"/>
    </source>
</evidence>
<dbReference type="AlphaFoldDB" id="A0AAV6WT30"/>
<keyword evidence="4" id="KW-0479">Metal-binding</keyword>
<evidence type="ECO:0000256" key="9">
    <source>
        <dbReference type="SAM" id="MobiDB-lite"/>
    </source>
</evidence>
<keyword evidence="6" id="KW-0833">Ubl conjugation pathway</keyword>
<name>A0AAV6WT30_9LAMI</name>
<evidence type="ECO:0000256" key="1">
    <source>
        <dbReference type="ARBA" id="ARBA00000900"/>
    </source>
</evidence>
<dbReference type="EMBL" id="WHWC01000014">
    <property type="protein sequence ID" value="KAG8370140.1"/>
    <property type="molecule type" value="Genomic_DNA"/>
</dbReference>
<evidence type="ECO:0000256" key="3">
    <source>
        <dbReference type="ARBA" id="ARBA00022679"/>
    </source>
</evidence>
<dbReference type="Pfam" id="PF13639">
    <property type="entry name" value="zf-RING_2"/>
    <property type="match status" value="1"/>
</dbReference>
<dbReference type="Gene3D" id="3.30.40.10">
    <property type="entry name" value="Zinc/RING finger domain, C3HC4 (zinc finger)"/>
    <property type="match status" value="1"/>
</dbReference>
<feature type="compositionally biased region" description="Polar residues" evidence="9">
    <location>
        <begin position="150"/>
        <end position="161"/>
    </location>
</feature>
<protein>
    <recommendedName>
        <fullName evidence="2">RING-type E3 ubiquitin transferase</fullName>
        <ecNumber evidence="2">2.3.2.27</ecNumber>
    </recommendedName>
</protein>
<dbReference type="Proteomes" id="UP000826271">
    <property type="component" value="Unassembled WGS sequence"/>
</dbReference>
<evidence type="ECO:0000256" key="6">
    <source>
        <dbReference type="ARBA" id="ARBA00022786"/>
    </source>
</evidence>
<evidence type="ECO:0000256" key="4">
    <source>
        <dbReference type="ARBA" id="ARBA00022723"/>
    </source>
</evidence>
<evidence type="ECO:0000256" key="5">
    <source>
        <dbReference type="ARBA" id="ARBA00022771"/>
    </source>
</evidence>
<reference evidence="11" key="1">
    <citation type="submission" date="2019-10" db="EMBL/GenBank/DDBJ databases">
        <authorList>
            <person name="Zhang R."/>
            <person name="Pan Y."/>
            <person name="Wang J."/>
            <person name="Ma R."/>
            <person name="Yu S."/>
        </authorList>
    </citation>
    <scope>NUCLEOTIDE SEQUENCE</scope>
    <source>
        <strain evidence="11">LA-IB0</strain>
        <tissue evidence="11">Leaf</tissue>
    </source>
</reference>
<dbReference type="PANTHER" id="PTHR46463">
    <property type="entry name" value="ZINC FINGER, RING/FYVE/PHD-TYPE"/>
    <property type="match status" value="1"/>
</dbReference>
<feature type="domain" description="RING-type" evidence="10">
    <location>
        <begin position="26"/>
        <end position="66"/>
    </location>
</feature>
<dbReference type="GO" id="GO:0008270">
    <property type="term" value="F:zinc ion binding"/>
    <property type="evidence" value="ECO:0007669"/>
    <property type="project" value="UniProtKB-KW"/>
</dbReference>
<keyword evidence="7" id="KW-0862">Zinc</keyword>
<comment type="caution">
    <text evidence="11">The sequence shown here is derived from an EMBL/GenBank/DDBJ whole genome shotgun (WGS) entry which is preliminary data.</text>
</comment>
<evidence type="ECO:0000256" key="7">
    <source>
        <dbReference type="ARBA" id="ARBA00022833"/>
    </source>
</evidence>
<gene>
    <name evidence="11" type="ORF">BUALT_Bualt14G0086400</name>
</gene>
<keyword evidence="3" id="KW-0808">Transferase</keyword>
<keyword evidence="12" id="KW-1185">Reference proteome</keyword>
<evidence type="ECO:0000256" key="8">
    <source>
        <dbReference type="PROSITE-ProRule" id="PRU00175"/>
    </source>
</evidence>
<dbReference type="PROSITE" id="PS50089">
    <property type="entry name" value="ZF_RING_2"/>
    <property type="match status" value="1"/>
</dbReference>
<evidence type="ECO:0000256" key="2">
    <source>
        <dbReference type="ARBA" id="ARBA00012483"/>
    </source>
</evidence>
<feature type="region of interest" description="Disordered" evidence="9">
    <location>
        <begin position="134"/>
        <end position="161"/>
    </location>
</feature>
<dbReference type="GO" id="GO:0061630">
    <property type="term" value="F:ubiquitin protein ligase activity"/>
    <property type="evidence" value="ECO:0007669"/>
    <property type="project" value="UniProtKB-EC"/>
</dbReference>
<comment type="catalytic activity">
    <reaction evidence="1">
        <text>S-ubiquitinyl-[E2 ubiquitin-conjugating enzyme]-L-cysteine + [acceptor protein]-L-lysine = [E2 ubiquitin-conjugating enzyme]-L-cysteine + N(6)-ubiquitinyl-[acceptor protein]-L-lysine.</text>
        <dbReference type="EC" id="2.3.2.27"/>
    </reaction>
</comment>
<proteinExistence type="predicted"/>
<dbReference type="InterPro" id="IPR001841">
    <property type="entry name" value="Znf_RING"/>
</dbReference>
<feature type="region of interest" description="Disordered" evidence="9">
    <location>
        <begin position="91"/>
        <end position="113"/>
    </location>
</feature>
<dbReference type="PANTHER" id="PTHR46463:SF16">
    <property type="entry name" value="E3 UBIQUITIN-PROTEIN LIGASE RHF1A"/>
    <property type="match status" value="1"/>
</dbReference>
<keyword evidence="5 8" id="KW-0863">Zinc-finger</keyword>
<dbReference type="EC" id="2.3.2.27" evidence="2"/>
<dbReference type="InterPro" id="IPR013083">
    <property type="entry name" value="Znf_RING/FYVE/PHD"/>
</dbReference>
<organism evidence="11 12">
    <name type="scientific">Buddleja alternifolia</name>
    <dbReference type="NCBI Taxonomy" id="168488"/>
    <lineage>
        <taxon>Eukaryota</taxon>
        <taxon>Viridiplantae</taxon>
        <taxon>Streptophyta</taxon>
        <taxon>Embryophyta</taxon>
        <taxon>Tracheophyta</taxon>
        <taxon>Spermatophyta</taxon>
        <taxon>Magnoliopsida</taxon>
        <taxon>eudicotyledons</taxon>
        <taxon>Gunneridae</taxon>
        <taxon>Pentapetalae</taxon>
        <taxon>asterids</taxon>
        <taxon>lamiids</taxon>
        <taxon>Lamiales</taxon>
        <taxon>Scrophulariaceae</taxon>
        <taxon>Buddlejeae</taxon>
        <taxon>Buddleja</taxon>
    </lineage>
</organism>
<dbReference type="SMART" id="SM00184">
    <property type="entry name" value="RING"/>
    <property type="match status" value="1"/>
</dbReference>
<evidence type="ECO:0000313" key="11">
    <source>
        <dbReference type="EMBL" id="KAG8370140.1"/>
    </source>
</evidence>
<evidence type="ECO:0000259" key="10">
    <source>
        <dbReference type="PROSITE" id="PS50089"/>
    </source>
</evidence>
<sequence length="241" mass="26842">MKMANALISASSSSSVIGDDSFEDACSICLEPFSSLDPPSITKCKHEYHLHCIIEWSQRSYECPICLQRLVLNDPTSQELLAGAHSVKNLKPSRNFPVNQDNEVDNDEHPVGDSDLEQRIRQRFTAITTRARNMSRRRRQMSPPQVLPSVPTQNTSNVTQINGSSSEFTAFSESLKSKISTASTRYKESISKSTRGLKEKLLARNDSVKELGKGVQREMNAGIAGIARMIERLDITQKRGS</sequence>
<dbReference type="SUPFAM" id="SSF57850">
    <property type="entry name" value="RING/U-box"/>
    <property type="match status" value="1"/>
</dbReference>
<accession>A0AAV6WT30</accession>